<keyword evidence="2" id="KW-1185">Reference proteome</keyword>
<gene>
    <name evidence="1" type="ORF">K6753_05715</name>
</gene>
<evidence type="ECO:0000313" key="1">
    <source>
        <dbReference type="EMBL" id="MBZ4039026.1"/>
    </source>
</evidence>
<organism evidence="1 2">
    <name type="scientific">Novilysobacter selenitireducens</name>
    <dbReference type="NCBI Taxonomy" id="2872639"/>
    <lineage>
        <taxon>Bacteria</taxon>
        <taxon>Pseudomonadati</taxon>
        <taxon>Pseudomonadota</taxon>
        <taxon>Gammaproteobacteria</taxon>
        <taxon>Lysobacterales</taxon>
        <taxon>Lysobacteraceae</taxon>
        <taxon>Novilysobacter</taxon>
    </lineage>
</organism>
<sequence>MKLPARAFAEIYPQDVQPGQLFKFRGTWALRVVHLDDTHGFLMLSGERAGWVHKIAPGMSTVIALTSPFGWFPAVSTEDLPTVDAAVTATLMISAAGPAICGVREDRGSFDPEHLVFGPDGIAQDADGIHRTSRYEKWSAELVHEDRPFVSLGTLFEMDRATSAAR</sequence>
<proteinExistence type="predicted"/>
<dbReference type="RefSeq" id="WP_223675256.1">
    <property type="nucleotide sequence ID" value="NZ_JAINZW010000002.1"/>
</dbReference>
<accession>A0ABS7T573</accession>
<evidence type="ECO:0000313" key="2">
    <source>
        <dbReference type="Proteomes" id="UP001430954"/>
    </source>
</evidence>
<comment type="caution">
    <text evidence="1">The sequence shown here is derived from an EMBL/GenBank/DDBJ whole genome shotgun (WGS) entry which is preliminary data.</text>
</comment>
<dbReference type="EMBL" id="JAINZW010000002">
    <property type="protein sequence ID" value="MBZ4039026.1"/>
    <property type="molecule type" value="Genomic_DNA"/>
</dbReference>
<name>A0ABS7T573_9GAMM</name>
<reference evidence="1 2" key="1">
    <citation type="submission" date="2021-09" db="EMBL/GenBank/DDBJ databases">
        <title>Lysobacter sp. 13A isolated from the river sediment.</title>
        <authorList>
            <person name="Liu H."/>
            <person name="Li S."/>
            <person name="Mao S."/>
        </authorList>
    </citation>
    <scope>NUCLEOTIDE SEQUENCE [LARGE SCALE GENOMIC DNA]</scope>
    <source>
        <strain evidence="1 2">13A</strain>
    </source>
</reference>
<protein>
    <submittedName>
        <fullName evidence="1">Uncharacterized protein</fullName>
    </submittedName>
</protein>
<dbReference type="Proteomes" id="UP001430954">
    <property type="component" value="Unassembled WGS sequence"/>
</dbReference>